<feature type="domain" description="EccD-like transmembrane" evidence="8">
    <location>
        <begin position="127"/>
        <end position="450"/>
    </location>
</feature>
<feature type="transmembrane region" description="Helical" evidence="7">
    <location>
        <begin position="396"/>
        <end position="417"/>
    </location>
</feature>
<feature type="transmembrane region" description="Helical" evidence="7">
    <location>
        <begin position="130"/>
        <end position="147"/>
    </location>
</feature>
<feature type="transmembrane region" description="Helical" evidence="7">
    <location>
        <begin position="236"/>
        <end position="254"/>
    </location>
</feature>
<evidence type="ECO:0000256" key="7">
    <source>
        <dbReference type="SAM" id="Phobius"/>
    </source>
</evidence>
<dbReference type="Pfam" id="PF19053">
    <property type="entry name" value="EccD"/>
    <property type="match status" value="1"/>
</dbReference>
<organism evidence="9 10">
    <name type="scientific">Georgenia faecalis</name>
    <dbReference type="NCBI Taxonomy" id="2483799"/>
    <lineage>
        <taxon>Bacteria</taxon>
        <taxon>Bacillati</taxon>
        <taxon>Actinomycetota</taxon>
        <taxon>Actinomycetes</taxon>
        <taxon>Micrococcales</taxon>
        <taxon>Bogoriellaceae</taxon>
        <taxon>Georgenia</taxon>
    </lineage>
</organism>
<keyword evidence="4 7" id="KW-0812">Transmembrane</keyword>
<gene>
    <name evidence="9" type="primary">eccD</name>
    <name evidence="9" type="ORF">ACFO3F_01670</name>
</gene>
<dbReference type="Pfam" id="PF08817">
    <property type="entry name" value="YukD"/>
    <property type="match status" value="1"/>
</dbReference>
<evidence type="ECO:0000256" key="5">
    <source>
        <dbReference type="ARBA" id="ARBA00022989"/>
    </source>
</evidence>
<evidence type="ECO:0000256" key="3">
    <source>
        <dbReference type="ARBA" id="ARBA00022475"/>
    </source>
</evidence>
<feature type="transmembrane region" description="Helical" evidence="7">
    <location>
        <begin position="153"/>
        <end position="174"/>
    </location>
</feature>
<protein>
    <submittedName>
        <fullName evidence="9">Type VII secretion integral membrane protein EccD</fullName>
    </submittedName>
</protein>
<evidence type="ECO:0000313" key="10">
    <source>
        <dbReference type="Proteomes" id="UP001595955"/>
    </source>
</evidence>
<dbReference type="Proteomes" id="UP001595955">
    <property type="component" value="Unassembled WGS sequence"/>
</dbReference>
<dbReference type="InterPro" id="IPR024962">
    <property type="entry name" value="YukD-like"/>
</dbReference>
<keyword evidence="3" id="KW-1003">Cell membrane</keyword>
<evidence type="ECO:0000313" key="9">
    <source>
        <dbReference type="EMBL" id="MFC4553945.1"/>
    </source>
</evidence>
<comment type="subcellular location">
    <subcellularLocation>
        <location evidence="1">Cell membrane</location>
        <topology evidence="1">Multi-pass membrane protein</topology>
    </subcellularLocation>
</comment>
<feature type="transmembrane region" description="Helical" evidence="7">
    <location>
        <begin position="368"/>
        <end position="390"/>
    </location>
</feature>
<reference evidence="10" key="1">
    <citation type="journal article" date="2019" name="Int. J. Syst. Evol. Microbiol.">
        <title>The Global Catalogue of Microorganisms (GCM) 10K type strain sequencing project: providing services to taxonomists for standard genome sequencing and annotation.</title>
        <authorList>
            <consortium name="The Broad Institute Genomics Platform"/>
            <consortium name="The Broad Institute Genome Sequencing Center for Infectious Disease"/>
            <person name="Wu L."/>
            <person name="Ma J."/>
        </authorList>
    </citation>
    <scope>NUCLEOTIDE SEQUENCE [LARGE SCALE GENOMIC DNA]</scope>
    <source>
        <strain evidence="10">JCM 3369</strain>
    </source>
</reference>
<evidence type="ECO:0000256" key="2">
    <source>
        <dbReference type="ARBA" id="ARBA00006162"/>
    </source>
</evidence>
<keyword evidence="10" id="KW-1185">Reference proteome</keyword>
<comment type="caution">
    <text evidence="9">The sequence shown here is derived from an EMBL/GenBank/DDBJ whole genome shotgun (WGS) entry which is preliminary data.</text>
</comment>
<sequence length="454" mass="45577">MSAIDMTAAPTVATSQEIVRLTVSARSRTADLTLPALLPVAEVLPGVVQTLGVLEPDEVHGGYRIHTAEGHELDLELSLLAQGVRDGAVLSVSVGVDQAPPKVYDDVVEAIADVVEEQAGGWTPESSRRTVLAVAATFALLGAWTLHVAPLSALLVTVTAAGVAVLATLAGAVLAKVRADIAGALVLLGVAVAFAVVAATGGLLDGPGPTGVAAGLGAAAVGAAGLAVLGARGWPLLPAVTVGAVGAAVGGLVATTDIDAGQALLVLTALLVLVAGLLPRYALQVTRTTPPPAQSEAAVLADPEPIDERALRRRVELSARVVHGLRLTLVVLHVLAAPVVAAMNPLALAVTWIVSALLILAARRDARAVDVIVSVTGGVLAVVTATVGAILAEPGWVPVVGIVVAVTATAVLVSFVFPSRNEVALARALDVSESVLLLLLVPLTVLALGVIPFP</sequence>
<dbReference type="EMBL" id="JBHSGF010000001">
    <property type="protein sequence ID" value="MFC4553945.1"/>
    <property type="molecule type" value="Genomic_DNA"/>
</dbReference>
<feature type="transmembrane region" description="Helical" evidence="7">
    <location>
        <begin position="181"/>
        <end position="204"/>
    </location>
</feature>
<accession>A0ABV9D5E0</accession>
<evidence type="ECO:0000256" key="1">
    <source>
        <dbReference type="ARBA" id="ARBA00004651"/>
    </source>
</evidence>
<evidence type="ECO:0000256" key="6">
    <source>
        <dbReference type="ARBA" id="ARBA00023136"/>
    </source>
</evidence>
<evidence type="ECO:0000256" key="4">
    <source>
        <dbReference type="ARBA" id="ARBA00022692"/>
    </source>
</evidence>
<feature type="transmembrane region" description="Helical" evidence="7">
    <location>
        <begin position="317"/>
        <end position="336"/>
    </location>
</feature>
<name>A0ABV9D5E0_9MICO</name>
<dbReference type="Gene3D" id="3.10.20.90">
    <property type="entry name" value="Phosphatidylinositol 3-kinase Catalytic Subunit, Chain A, domain 1"/>
    <property type="match status" value="1"/>
</dbReference>
<proteinExistence type="inferred from homology"/>
<comment type="similarity">
    <text evidence="2">Belongs to the EccD/Snm4 family.</text>
</comment>
<feature type="transmembrane region" description="Helical" evidence="7">
    <location>
        <begin position="210"/>
        <end position="229"/>
    </location>
</feature>
<feature type="transmembrane region" description="Helical" evidence="7">
    <location>
        <begin position="260"/>
        <end position="278"/>
    </location>
</feature>
<dbReference type="RefSeq" id="WP_122823167.1">
    <property type="nucleotide sequence ID" value="NZ_CP033325.1"/>
</dbReference>
<feature type="transmembrane region" description="Helical" evidence="7">
    <location>
        <begin position="429"/>
        <end position="451"/>
    </location>
</feature>
<dbReference type="InterPro" id="IPR006707">
    <property type="entry name" value="T7SS_EccD"/>
</dbReference>
<dbReference type="NCBIfam" id="TIGR03920">
    <property type="entry name" value="T7SS_EccD"/>
    <property type="match status" value="1"/>
</dbReference>
<keyword evidence="5 7" id="KW-1133">Transmembrane helix</keyword>
<evidence type="ECO:0000259" key="8">
    <source>
        <dbReference type="Pfam" id="PF19053"/>
    </source>
</evidence>
<keyword evidence="6 7" id="KW-0472">Membrane</keyword>
<feature type="transmembrane region" description="Helical" evidence="7">
    <location>
        <begin position="342"/>
        <end position="361"/>
    </location>
</feature>
<dbReference type="InterPro" id="IPR044049">
    <property type="entry name" value="EccD_transm"/>
</dbReference>